<protein>
    <recommendedName>
        <fullName evidence="4">Zinc-finger</fullName>
    </recommendedName>
</protein>
<gene>
    <name evidence="2" type="ORF">JOF55_001965</name>
</gene>
<reference evidence="2" key="1">
    <citation type="submission" date="2023-07" db="EMBL/GenBank/DDBJ databases">
        <title>Sequencing the genomes of 1000 actinobacteria strains.</title>
        <authorList>
            <person name="Klenk H.-P."/>
        </authorList>
    </citation>
    <scope>NUCLEOTIDE SEQUENCE</scope>
    <source>
        <strain evidence="2">DSM 45977</strain>
    </source>
</reference>
<keyword evidence="3" id="KW-1185">Reference proteome</keyword>
<dbReference type="Proteomes" id="UP001180845">
    <property type="component" value="Unassembled WGS sequence"/>
</dbReference>
<organism evidence="2 3">
    <name type="scientific">Haloactinomyces albus</name>
    <dbReference type="NCBI Taxonomy" id="1352928"/>
    <lineage>
        <taxon>Bacteria</taxon>
        <taxon>Bacillati</taxon>
        <taxon>Actinomycetota</taxon>
        <taxon>Actinomycetes</taxon>
        <taxon>Actinopolysporales</taxon>
        <taxon>Actinopolysporaceae</taxon>
        <taxon>Haloactinomyces</taxon>
    </lineage>
</organism>
<comment type="caution">
    <text evidence="2">The sequence shown here is derived from an EMBL/GenBank/DDBJ whole genome shotgun (WGS) entry which is preliminary data.</text>
</comment>
<feature type="region of interest" description="Disordered" evidence="1">
    <location>
        <begin position="71"/>
        <end position="100"/>
    </location>
</feature>
<sequence length="100" mass="11190">MLSEGLQWEGPVVWWQPVVGQRHALSPEVRPKPGQERDTGCGQSVTLIDPSDVDWLMPTCDDCVARAVELGEQRRQRSSQQAPSWESPAQAAVRRLRGLQ</sequence>
<proteinExistence type="predicted"/>
<evidence type="ECO:0000313" key="2">
    <source>
        <dbReference type="EMBL" id="MDR7301784.1"/>
    </source>
</evidence>
<dbReference type="AlphaFoldDB" id="A0AAE3ZEZ1"/>
<evidence type="ECO:0000256" key="1">
    <source>
        <dbReference type="SAM" id="MobiDB-lite"/>
    </source>
</evidence>
<dbReference type="EMBL" id="JAVDXW010000001">
    <property type="protein sequence ID" value="MDR7301784.1"/>
    <property type="molecule type" value="Genomic_DNA"/>
</dbReference>
<evidence type="ECO:0008006" key="4">
    <source>
        <dbReference type="Google" id="ProtNLM"/>
    </source>
</evidence>
<evidence type="ECO:0000313" key="3">
    <source>
        <dbReference type="Proteomes" id="UP001180845"/>
    </source>
</evidence>
<dbReference type="RefSeq" id="WP_310272742.1">
    <property type="nucleotide sequence ID" value="NZ_JAVDXW010000001.1"/>
</dbReference>
<name>A0AAE3ZEZ1_9ACTN</name>
<dbReference type="InterPro" id="IPR031795">
    <property type="entry name" value="Zf-HC3"/>
</dbReference>
<dbReference type="Pfam" id="PF16827">
    <property type="entry name" value="zf-HC3"/>
    <property type="match status" value="1"/>
</dbReference>
<accession>A0AAE3ZEZ1</accession>